<dbReference type="EMBL" id="HBJA01128102">
    <property type="protein sequence ID" value="CAE0832839.1"/>
    <property type="molecule type" value="Transcribed_RNA"/>
</dbReference>
<dbReference type="Pfam" id="PF13383">
    <property type="entry name" value="Methyltransf_22"/>
    <property type="match status" value="1"/>
</dbReference>
<keyword evidence="2" id="KW-0732">Signal</keyword>
<evidence type="ECO:0000313" key="4">
    <source>
        <dbReference type="EMBL" id="CAE0832836.1"/>
    </source>
</evidence>
<proteinExistence type="predicted"/>
<dbReference type="InterPro" id="IPR026913">
    <property type="entry name" value="METTL24"/>
</dbReference>
<evidence type="ECO:0000256" key="2">
    <source>
        <dbReference type="SAM" id="SignalP"/>
    </source>
</evidence>
<reference evidence="5" key="1">
    <citation type="submission" date="2021-01" db="EMBL/GenBank/DDBJ databases">
        <authorList>
            <person name="Corre E."/>
            <person name="Pelletier E."/>
            <person name="Niang G."/>
            <person name="Scheremetjew M."/>
            <person name="Finn R."/>
            <person name="Kale V."/>
            <person name="Holt S."/>
            <person name="Cochrane G."/>
            <person name="Meng A."/>
            <person name="Brown T."/>
            <person name="Cohen L."/>
        </authorList>
    </citation>
    <scope>NUCLEOTIDE SEQUENCE</scope>
    <source>
        <strain evidence="5">CCMP1594</strain>
    </source>
</reference>
<gene>
    <name evidence="4" type="ORF">EGYM00163_LOCUS44121</name>
    <name evidence="5" type="ORF">EGYM00163_LOCUS44124</name>
</gene>
<dbReference type="InterPro" id="IPR029063">
    <property type="entry name" value="SAM-dependent_MTases_sf"/>
</dbReference>
<dbReference type="Gene3D" id="3.40.50.150">
    <property type="entry name" value="Vaccinia Virus protein VP39"/>
    <property type="match status" value="1"/>
</dbReference>
<feature type="chain" id="PRO_5035676735" description="Methyltransferase domain-containing protein" evidence="2">
    <location>
        <begin position="28"/>
        <end position="368"/>
    </location>
</feature>
<name>A0A6T2HT49_9EUGL</name>
<dbReference type="SUPFAM" id="SSF53335">
    <property type="entry name" value="S-adenosyl-L-methionine-dependent methyltransferases"/>
    <property type="match status" value="1"/>
</dbReference>
<evidence type="ECO:0000256" key="1">
    <source>
        <dbReference type="SAM" id="MobiDB-lite"/>
    </source>
</evidence>
<feature type="domain" description="Methyltransferase" evidence="3">
    <location>
        <begin position="146"/>
        <end position="325"/>
    </location>
</feature>
<organism evidence="5">
    <name type="scientific">Eutreptiella gymnastica</name>
    <dbReference type="NCBI Taxonomy" id="73025"/>
    <lineage>
        <taxon>Eukaryota</taxon>
        <taxon>Discoba</taxon>
        <taxon>Euglenozoa</taxon>
        <taxon>Euglenida</taxon>
        <taxon>Spirocuta</taxon>
        <taxon>Euglenophyceae</taxon>
        <taxon>Eutreptiales</taxon>
        <taxon>Eutreptiaceae</taxon>
        <taxon>Eutreptiella</taxon>
    </lineage>
</organism>
<sequence length="368" mass="41822">MAANAQRIALLAVFVIALFIILPVALNQQTHPPTESVTDAPKATGNVNANSQAHADNDARRQELSDMRQKMEAAQAKIQELQAKLDRLPATPQSSGANVWLPSEDEIQKWERIALNFSRAGNTYKWGGEPKPAYPIHLYTKVIKEEGHSVCPNWKRFGDRGDGGWVVCMTPPVVEKRCVAYSFGVGADYSFEKAISKYCEVHSFDPTPHIVAMMKKIEHKINWQFHPWGLDSYPHNGTFQMYTTGDKPVKVRFESLPSVMKVLGHKTVDIVKIDVEGYEVYLWHQLFDPAMGVEQLLFELHPLTRTFTSDEEKKAHGIDASRFFDWTDWLVMLTACFRNGYKPFFAEEGRYNHAGGLQEFSFLRQKLS</sequence>
<feature type="region of interest" description="Disordered" evidence="1">
    <location>
        <begin position="30"/>
        <end position="69"/>
    </location>
</feature>
<evidence type="ECO:0000259" key="3">
    <source>
        <dbReference type="Pfam" id="PF13383"/>
    </source>
</evidence>
<dbReference type="PANTHER" id="PTHR32026">
    <property type="entry name" value="METHYLTRANSFERASE-LIKE PROTEIN 24"/>
    <property type="match status" value="1"/>
</dbReference>
<dbReference type="AlphaFoldDB" id="A0A6T2HT49"/>
<protein>
    <recommendedName>
        <fullName evidence="3">Methyltransferase domain-containing protein</fullName>
    </recommendedName>
</protein>
<feature type="compositionally biased region" description="Polar residues" evidence="1">
    <location>
        <begin position="45"/>
        <end position="54"/>
    </location>
</feature>
<dbReference type="PANTHER" id="PTHR32026:SF10">
    <property type="entry name" value="METHYLTRANSFERASE-LIKE PROTEIN 24-RELATED"/>
    <property type="match status" value="1"/>
</dbReference>
<feature type="compositionally biased region" description="Basic and acidic residues" evidence="1">
    <location>
        <begin position="55"/>
        <end position="69"/>
    </location>
</feature>
<evidence type="ECO:0000313" key="5">
    <source>
        <dbReference type="EMBL" id="CAE0832839.1"/>
    </source>
</evidence>
<dbReference type="InterPro" id="IPR025714">
    <property type="entry name" value="Methyltranfer_dom"/>
</dbReference>
<dbReference type="EMBL" id="HBJA01128099">
    <property type="protein sequence ID" value="CAE0832836.1"/>
    <property type="molecule type" value="Transcribed_RNA"/>
</dbReference>
<accession>A0A6T2HT49</accession>
<feature type="signal peptide" evidence="2">
    <location>
        <begin position="1"/>
        <end position="27"/>
    </location>
</feature>